<dbReference type="AlphaFoldDB" id="A0A1G9RML6"/>
<dbReference type="Proteomes" id="UP000198552">
    <property type="component" value="Unassembled WGS sequence"/>
</dbReference>
<dbReference type="STRING" id="1527607.SAMN05428957_103368"/>
<keyword evidence="4" id="KW-1185">Reference proteome</keyword>
<feature type="compositionally biased region" description="Low complexity" evidence="2">
    <location>
        <begin position="209"/>
        <end position="220"/>
    </location>
</feature>
<evidence type="ECO:0008006" key="5">
    <source>
        <dbReference type="Google" id="ProtNLM"/>
    </source>
</evidence>
<name>A0A1G9RML6_9BURK</name>
<dbReference type="Pfam" id="PF07209">
    <property type="entry name" value="DUF1415"/>
    <property type="match status" value="1"/>
</dbReference>
<accession>A0A1G9RML6</accession>
<evidence type="ECO:0000313" key="3">
    <source>
        <dbReference type="EMBL" id="SDM24361.1"/>
    </source>
</evidence>
<reference evidence="4" key="1">
    <citation type="submission" date="2016-10" db="EMBL/GenBank/DDBJ databases">
        <authorList>
            <person name="Varghese N."/>
            <person name="Submissions S."/>
        </authorList>
    </citation>
    <scope>NUCLEOTIDE SEQUENCE [LARGE SCALE GENOMIC DNA]</scope>
    <source>
        <strain evidence="4">EPL6</strain>
    </source>
</reference>
<feature type="region of interest" description="Disordered" evidence="2">
    <location>
        <begin position="201"/>
        <end position="247"/>
    </location>
</feature>
<evidence type="ECO:0000256" key="2">
    <source>
        <dbReference type="SAM" id="MobiDB-lite"/>
    </source>
</evidence>
<organism evidence="3 4">
    <name type="scientific">Oryzisolibacter propanilivorax</name>
    <dbReference type="NCBI Taxonomy" id="1527607"/>
    <lineage>
        <taxon>Bacteria</taxon>
        <taxon>Pseudomonadati</taxon>
        <taxon>Pseudomonadota</taxon>
        <taxon>Betaproteobacteria</taxon>
        <taxon>Burkholderiales</taxon>
        <taxon>Comamonadaceae</taxon>
        <taxon>Oryzisolibacter</taxon>
    </lineage>
</organism>
<sequence length="247" mass="26751">MPHTMPADAASGSNRPDDDALVVQDMVRWLERAVIDLNLCPFAKGVHTKGQIHYAVSHADDARGLLEDLRRELEALAEASSERRDTTLLMAPRCFPDFLDFNDFLELADELVEAMDLAGILQVASFHPRFQFAGTDVEDVGNCTNRAPYPTLHLLREDSIDRAVEAFPEAEEIFERNIEVLEQLGPEGWKALDVGARCPFHPPADAPTGQDAGCAQGADAEPGAKGVAALGGRAEGDASVPPQGRQP</sequence>
<evidence type="ECO:0000313" key="4">
    <source>
        <dbReference type="Proteomes" id="UP000198552"/>
    </source>
</evidence>
<protein>
    <recommendedName>
        <fullName evidence="5">DUF1415 domain-containing protein</fullName>
    </recommendedName>
</protein>
<proteinExistence type="predicted"/>
<gene>
    <name evidence="3" type="ORF">SAMN05428957_103368</name>
</gene>
<feature type="coiled-coil region" evidence="1">
    <location>
        <begin position="59"/>
        <end position="86"/>
    </location>
</feature>
<dbReference type="EMBL" id="FNHP01000003">
    <property type="protein sequence ID" value="SDM24361.1"/>
    <property type="molecule type" value="Genomic_DNA"/>
</dbReference>
<dbReference type="InterPro" id="IPR009858">
    <property type="entry name" value="DUF1415"/>
</dbReference>
<evidence type="ECO:0000256" key="1">
    <source>
        <dbReference type="SAM" id="Coils"/>
    </source>
</evidence>
<keyword evidence="1" id="KW-0175">Coiled coil</keyword>